<evidence type="ECO:0000313" key="1">
    <source>
        <dbReference type="EMBL" id="SBT45512.1"/>
    </source>
</evidence>
<reference evidence="2" key="1">
    <citation type="submission" date="2016-05" db="EMBL/GenBank/DDBJ databases">
        <authorList>
            <person name="Naeem R."/>
        </authorList>
    </citation>
    <scope>NUCLEOTIDE SEQUENCE [LARGE SCALE GENOMIC DNA]</scope>
</reference>
<dbReference type="EMBL" id="FLRD01000137">
    <property type="protein sequence ID" value="SBT45512.1"/>
    <property type="molecule type" value="Genomic_DNA"/>
</dbReference>
<organism evidence="1 2">
    <name type="scientific">Plasmodium ovale wallikeri</name>
    <dbReference type="NCBI Taxonomy" id="864142"/>
    <lineage>
        <taxon>Eukaryota</taxon>
        <taxon>Sar</taxon>
        <taxon>Alveolata</taxon>
        <taxon>Apicomplexa</taxon>
        <taxon>Aconoidasida</taxon>
        <taxon>Haemosporida</taxon>
        <taxon>Plasmodiidae</taxon>
        <taxon>Plasmodium</taxon>
        <taxon>Plasmodium (Plasmodium)</taxon>
    </lineage>
</organism>
<dbReference type="AlphaFoldDB" id="A0A1A8ZNW7"/>
<name>A0A1A8ZNW7_PLAOA</name>
<evidence type="ECO:0000313" key="2">
    <source>
        <dbReference type="Proteomes" id="UP000078555"/>
    </source>
</evidence>
<dbReference type="Proteomes" id="UP000078555">
    <property type="component" value="Unassembled WGS sequence"/>
</dbReference>
<accession>A0A1A8ZNW7</accession>
<sequence length="82" mass="9280">MKYAVSRYICPLLHPAGKGKRKRNDKRGGTVCMYDVDLAVILSYEHCGEGDFPFRRMHKMAVTVTITITVTVTVTITCREDN</sequence>
<keyword evidence="2" id="KW-1185">Reference proteome</keyword>
<protein>
    <submittedName>
        <fullName evidence="1">Uncharacterized protein</fullName>
    </submittedName>
</protein>
<proteinExistence type="predicted"/>
<gene>
    <name evidence="1" type="ORF">POVWA1_052000</name>
</gene>